<dbReference type="InterPro" id="IPR000182">
    <property type="entry name" value="GNAT_dom"/>
</dbReference>
<comment type="caution">
    <text evidence="4">The sequence shown here is derived from an EMBL/GenBank/DDBJ whole genome shotgun (WGS) entry which is preliminary data.</text>
</comment>
<evidence type="ECO:0000259" key="3">
    <source>
        <dbReference type="PROSITE" id="PS51186"/>
    </source>
</evidence>
<evidence type="ECO:0000313" key="5">
    <source>
        <dbReference type="Proteomes" id="UP000612899"/>
    </source>
</evidence>
<keyword evidence="2" id="KW-0012">Acyltransferase</keyword>
<dbReference type="RefSeq" id="WP_203907246.1">
    <property type="nucleotide sequence ID" value="NZ_BONY01000007.1"/>
</dbReference>
<proteinExistence type="predicted"/>
<evidence type="ECO:0000313" key="4">
    <source>
        <dbReference type="EMBL" id="GIH03324.1"/>
    </source>
</evidence>
<sequence length="273" mass="28884">MTTTPRRLDLSPAEVGQALQALDSWTPADALPGPLHSGDLGWELRHGKLITHLWLDGQTPIAVGFLDGPVMRVSVAPGADQGLLADDVDKLVGPAEAWCDGVDALEKLGWTRHDEPWVRMVIAASAIRVDGPTPDLDPADVADRVAVQRSGFENSTFTVERWQTMRRSPAGAGCFEVLVRTPAGEAASAATGWLAGPGRCALVEPMATHSDHRGHGYGRQTLARLCSGLVERGASAVAVITPSTNTAAVALYKSAGFTVVGEQRDLYRPALPA</sequence>
<dbReference type="GO" id="GO:0016747">
    <property type="term" value="F:acyltransferase activity, transferring groups other than amino-acyl groups"/>
    <property type="evidence" value="ECO:0007669"/>
    <property type="project" value="InterPro"/>
</dbReference>
<protein>
    <recommendedName>
        <fullName evidence="3">N-acetyltransferase domain-containing protein</fullName>
    </recommendedName>
</protein>
<reference evidence="4" key="1">
    <citation type="submission" date="2021-01" db="EMBL/GenBank/DDBJ databases">
        <title>Whole genome shotgun sequence of Rhizocola hellebori NBRC 109834.</title>
        <authorList>
            <person name="Komaki H."/>
            <person name="Tamura T."/>
        </authorList>
    </citation>
    <scope>NUCLEOTIDE SEQUENCE</scope>
    <source>
        <strain evidence="4">NBRC 109834</strain>
    </source>
</reference>
<dbReference type="PROSITE" id="PS51186">
    <property type="entry name" value="GNAT"/>
    <property type="match status" value="1"/>
</dbReference>
<accession>A0A8J3VD83</accession>
<dbReference type="CDD" id="cd04301">
    <property type="entry name" value="NAT_SF"/>
    <property type="match status" value="1"/>
</dbReference>
<organism evidence="4 5">
    <name type="scientific">Rhizocola hellebori</name>
    <dbReference type="NCBI Taxonomy" id="1392758"/>
    <lineage>
        <taxon>Bacteria</taxon>
        <taxon>Bacillati</taxon>
        <taxon>Actinomycetota</taxon>
        <taxon>Actinomycetes</taxon>
        <taxon>Micromonosporales</taxon>
        <taxon>Micromonosporaceae</taxon>
        <taxon>Rhizocola</taxon>
    </lineage>
</organism>
<dbReference type="Proteomes" id="UP000612899">
    <property type="component" value="Unassembled WGS sequence"/>
</dbReference>
<dbReference type="PANTHER" id="PTHR43420:SF12">
    <property type="entry name" value="N-ACETYLTRANSFERASE DOMAIN-CONTAINING PROTEIN"/>
    <property type="match status" value="1"/>
</dbReference>
<name>A0A8J3VD83_9ACTN</name>
<keyword evidence="5" id="KW-1185">Reference proteome</keyword>
<evidence type="ECO:0000256" key="1">
    <source>
        <dbReference type="ARBA" id="ARBA00022679"/>
    </source>
</evidence>
<dbReference type="SUPFAM" id="SSF55729">
    <property type="entry name" value="Acyl-CoA N-acyltransferases (Nat)"/>
    <property type="match status" value="1"/>
</dbReference>
<dbReference type="EMBL" id="BONY01000007">
    <property type="protein sequence ID" value="GIH03324.1"/>
    <property type="molecule type" value="Genomic_DNA"/>
</dbReference>
<feature type="domain" description="N-acetyltransferase" evidence="3">
    <location>
        <begin position="131"/>
        <end position="273"/>
    </location>
</feature>
<dbReference type="Gene3D" id="3.40.630.30">
    <property type="match status" value="1"/>
</dbReference>
<dbReference type="InterPro" id="IPR050680">
    <property type="entry name" value="YpeA/RimI_acetyltransf"/>
</dbReference>
<keyword evidence="1" id="KW-0808">Transferase</keyword>
<evidence type="ECO:0000256" key="2">
    <source>
        <dbReference type="ARBA" id="ARBA00023315"/>
    </source>
</evidence>
<dbReference type="AlphaFoldDB" id="A0A8J3VD83"/>
<dbReference type="Pfam" id="PF00583">
    <property type="entry name" value="Acetyltransf_1"/>
    <property type="match status" value="1"/>
</dbReference>
<dbReference type="PANTHER" id="PTHR43420">
    <property type="entry name" value="ACETYLTRANSFERASE"/>
    <property type="match status" value="1"/>
</dbReference>
<dbReference type="InterPro" id="IPR016181">
    <property type="entry name" value="Acyl_CoA_acyltransferase"/>
</dbReference>
<gene>
    <name evidence="4" type="ORF">Rhe02_13910</name>
</gene>